<reference evidence="3" key="1">
    <citation type="submission" date="2015-03" db="EMBL/GenBank/DDBJ databases">
        <authorList>
            <consortium name="Pathogen Informatics"/>
        </authorList>
    </citation>
    <scope>NUCLEOTIDE SEQUENCE [LARGE SCALE GENOMIC DNA]</scope>
    <source>
        <strain evidence="3">K00500041</strain>
    </source>
</reference>
<sequence>MFAHAMASWSRARETTIDVGSFCTIARSVVIFDCSGRFVSSCSTRSTARAGSPAASAWSTASCR</sequence>
<dbReference type="AlphaFoldDB" id="A0A0U0SNG9"/>
<protein>
    <submittedName>
        <fullName evidence="2">Uncharacterized protein</fullName>
    </submittedName>
</protein>
<evidence type="ECO:0000313" key="2">
    <source>
        <dbReference type="EMBL" id="COW91189.1"/>
    </source>
</evidence>
<evidence type="ECO:0000313" key="3">
    <source>
        <dbReference type="Proteomes" id="UP000038802"/>
    </source>
</evidence>
<dbReference type="Proteomes" id="UP000038802">
    <property type="component" value="Unassembled WGS sequence"/>
</dbReference>
<feature type="region of interest" description="Disordered" evidence="1">
    <location>
        <begin position="44"/>
        <end position="64"/>
    </location>
</feature>
<accession>A0A0U0SNG9</accession>
<proteinExistence type="predicted"/>
<gene>
    <name evidence="2" type="ORF">ERS007703_04444</name>
</gene>
<organism evidence="2 3">
    <name type="scientific">Mycobacterium tuberculosis</name>
    <dbReference type="NCBI Taxonomy" id="1773"/>
    <lineage>
        <taxon>Bacteria</taxon>
        <taxon>Bacillati</taxon>
        <taxon>Actinomycetota</taxon>
        <taxon>Actinomycetes</taxon>
        <taxon>Mycobacteriales</taxon>
        <taxon>Mycobacteriaceae</taxon>
        <taxon>Mycobacterium</taxon>
        <taxon>Mycobacterium tuberculosis complex</taxon>
    </lineage>
</organism>
<dbReference type="EMBL" id="CSAE01000782">
    <property type="protein sequence ID" value="COW91189.1"/>
    <property type="molecule type" value="Genomic_DNA"/>
</dbReference>
<name>A0A0U0SNG9_MYCTX</name>
<evidence type="ECO:0000256" key="1">
    <source>
        <dbReference type="SAM" id="MobiDB-lite"/>
    </source>
</evidence>